<evidence type="ECO:0000313" key="2">
    <source>
        <dbReference type="Proteomes" id="UP000322553"/>
    </source>
</evidence>
<dbReference type="InterPro" id="IPR016181">
    <property type="entry name" value="Acyl_CoA_acyltransferase"/>
</dbReference>
<proteinExistence type="predicted"/>
<dbReference type="NCBIfam" id="TIGR03694">
    <property type="entry name" value="exosort_acyl"/>
    <property type="match status" value="1"/>
</dbReference>
<dbReference type="EMBL" id="CP043420">
    <property type="protein sequence ID" value="QEL11922.1"/>
    <property type="molecule type" value="Genomic_DNA"/>
</dbReference>
<dbReference type="SUPFAM" id="SSF55729">
    <property type="entry name" value="Acyl-CoA N-acyltransferases (Nat)"/>
    <property type="match status" value="1"/>
</dbReference>
<dbReference type="RefSeq" id="WP_149054571.1">
    <property type="nucleotide sequence ID" value="NZ_CP043420.1"/>
</dbReference>
<dbReference type="Proteomes" id="UP000322553">
    <property type="component" value="Chromosome"/>
</dbReference>
<keyword evidence="1" id="KW-0808">Transferase</keyword>
<accession>A0A5C0ZZD5</accession>
<organism evidence="1 2">
    <name type="scientific">Kushneria phosphatilytica</name>
    <dbReference type="NCBI Taxonomy" id="657387"/>
    <lineage>
        <taxon>Bacteria</taxon>
        <taxon>Pseudomonadati</taxon>
        <taxon>Pseudomonadota</taxon>
        <taxon>Gammaproteobacteria</taxon>
        <taxon>Oceanospirillales</taxon>
        <taxon>Halomonadaceae</taxon>
        <taxon>Kushneria</taxon>
    </lineage>
</organism>
<keyword evidence="2" id="KW-1185">Reference proteome</keyword>
<dbReference type="KEGG" id="kuy:FY550_12770"/>
<protein>
    <submittedName>
        <fullName evidence="1">PEP-CTERM/exosortase system-associated acyltransferase</fullName>
    </submittedName>
</protein>
<sequence>MDEIEKFTQEYRFRLASTAEERNRIFALRYEVFNQELNYSLSEDRVRQLEMDHFDEVADQCYVEHIASGTVVGCVRLVLPGSLKQDQDNEARLPIEHYCGESLKNSLSKLGVISRDQLCEVSRLAIPRRFRLQDLRGSISHEEIPCSRKESVLVGESLFLAGLAMVGLAGRQHILAFMEPKFPRLLARSGLVFQRVSDMFEICGRRAAYYLDQHQGVRKMQPGLHTLYRQINHELHEQYLRQQAIQAESH</sequence>
<evidence type="ECO:0000313" key="1">
    <source>
        <dbReference type="EMBL" id="QEL11922.1"/>
    </source>
</evidence>
<name>A0A5C0ZZD5_9GAMM</name>
<gene>
    <name evidence="1" type="ORF">FY550_12770</name>
</gene>
<reference evidence="1 2" key="1">
    <citation type="submission" date="2019-08" db="EMBL/GenBank/DDBJ databases">
        <title>Complete genome sequence of Kushneria sp. YCWA18, a halophilic phosphate-solubilizing bacterium isolated from Daqiao saltern in China.</title>
        <authorList>
            <person name="Du G.-X."/>
            <person name="Qu L.-Y."/>
        </authorList>
    </citation>
    <scope>NUCLEOTIDE SEQUENCE [LARGE SCALE GENOMIC DNA]</scope>
    <source>
        <strain evidence="1 2">YCWA18</strain>
    </source>
</reference>
<keyword evidence="1" id="KW-0012">Acyltransferase</keyword>
<dbReference type="GO" id="GO:0016746">
    <property type="term" value="F:acyltransferase activity"/>
    <property type="evidence" value="ECO:0007669"/>
    <property type="project" value="UniProtKB-KW"/>
</dbReference>
<dbReference type="InterPro" id="IPR022484">
    <property type="entry name" value="PEP-CTERM/exosrtase_acylTfrase"/>
</dbReference>
<dbReference type="AlphaFoldDB" id="A0A5C0ZZD5"/>
<dbReference type="Gene3D" id="3.40.630.30">
    <property type="match status" value="1"/>
</dbReference>
<dbReference type="Pfam" id="PF13444">
    <property type="entry name" value="Acetyltransf_5"/>
    <property type="match status" value="1"/>
</dbReference>